<keyword evidence="2" id="KW-1185">Reference proteome</keyword>
<sequence>MVCKQASKQAHVFIWLWKAQSHPNQGKNRALCCRYLYGHEKWLGSDLRLYCRVLCQCSTQLIHAGNEMQRKRKRREGRRGCDILKPENERETVSEIFSGDWAFRQV</sequence>
<name>A0AAN9XTN1_PSOTE</name>
<comment type="caution">
    <text evidence="1">The sequence shown here is derived from an EMBL/GenBank/DDBJ whole genome shotgun (WGS) entry which is preliminary data.</text>
</comment>
<evidence type="ECO:0000313" key="2">
    <source>
        <dbReference type="Proteomes" id="UP001386955"/>
    </source>
</evidence>
<dbReference type="Proteomes" id="UP001386955">
    <property type="component" value="Unassembled WGS sequence"/>
</dbReference>
<dbReference type="EMBL" id="JAYMYS010000002">
    <property type="protein sequence ID" value="KAK7407079.1"/>
    <property type="molecule type" value="Genomic_DNA"/>
</dbReference>
<gene>
    <name evidence="1" type="ORF">VNO78_08720</name>
</gene>
<reference evidence="1 2" key="1">
    <citation type="submission" date="2024-01" db="EMBL/GenBank/DDBJ databases">
        <title>The genomes of 5 underutilized Papilionoideae crops provide insights into root nodulation and disease resistanc.</title>
        <authorList>
            <person name="Jiang F."/>
        </authorList>
    </citation>
    <scope>NUCLEOTIDE SEQUENCE [LARGE SCALE GENOMIC DNA]</scope>
    <source>
        <strain evidence="1">DUOXIRENSHENG_FW03</strain>
        <tissue evidence="1">Leaves</tissue>
    </source>
</reference>
<proteinExistence type="predicted"/>
<protein>
    <submittedName>
        <fullName evidence="1">Uncharacterized protein</fullName>
    </submittedName>
</protein>
<organism evidence="1 2">
    <name type="scientific">Psophocarpus tetragonolobus</name>
    <name type="common">Winged bean</name>
    <name type="synonym">Dolichos tetragonolobus</name>
    <dbReference type="NCBI Taxonomy" id="3891"/>
    <lineage>
        <taxon>Eukaryota</taxon>
        <taxon>Viridiplantae</taxon>
        <taxon>Streptophyta</taxon>
        <taxon>Embryophyta</taxon>
        <taxon>Tracheophyta</taxon>
        <taxon>Spermatophyta</taxon>
        <taxon>Magnoliopsida</taxon>
        <taxon>eudicotyledons</taxon>
        <taxon>Gunneridae</taxon>
        <taxon>Pentapetalae</taxon>
        <taxon>rosids</taxon>
        <taxon>fabids</taxon>
        <taxon>Fabales</taxon>
        <taxon>Fabaceae</taxon>
        <taxon>Papilionoideae</taxon>
        <taxon>50 kb inversion clade</taxon>
        <taxon>NPAAA clade</taxon>
        <taxon>indigoferoid/millettioid clade</taxon>
        <taxon>Phaseoleae</taxon>
        <taxon>Psophocarpus</taxon>
    </lineage>
</organism>
<dbReference type="AlphaFoldDB" id="A0AAN9XTN1"/>
<accession>A0AAN9XTN1</accession>
<evidence type="ECO:0000313" key="1">
    <source>
        <dbReference type="EMBL" id="KAK7407079.1"/>
    </source>
</evidence>